<accession>A0A224YGM2</accession>
<reference evidence="2" key="1">
    <citation type="journal article" date="2017" name="Parasit. Vectors">
        <title>Sialotranscriptomics of Rhipicephalus zambeziensis reveals intricate expression profiles of secretory proteins and suggests tight temporal transcriptional regulation during blood-feeding.</title>
        <authorList>
            <person name="de Castro M.H."/>
            <person name="de Klerk D."/>
            <person name="Pienaar R."/>
            <person name="Rees D.J.G."/>
            <person name="Mans B.J."/>
        </authorList>
    </citation>
    <scope>NUCLEOTIDE SEQUENCE</scope>
    <source>
        <tissue evidence="2">Salivary glands</tissue>
    </source>
</reference>
<proteinExistence type="predicted"/>
<evidence type="ECO:0000313" key="2">
    <source>
        <dbReference type="EMBL" id="MAA13601.1"/>
    </source>
</evidence>
<dbReference type="AlphaFoldDB" id="A0A224YGM2"/>
<protein>
    <submittedName>
        <fullName evidence="2">Uncharacterized protein</fullName>
    </submittedName>
</protein>
<dbReference type="EMBL" id="GFPF01002455">
    <property type="protein sequence ID" value="MAA13601.1"/>
    <property type="molecule type" value="Transcribed_RNA"/>
</dbReference>
<name>A0A224YGM2_9ACAR</name>
<feature type="region of interest" description="Disordered" evidence="1">
    <location>
        <begin position="1"/>
        <end position="21"/>
    </location>
</feature>
<evidence type="ECO:0000256" key="1">
    <source>
        <dbReference type="SAM" id="MobiDB-lite"/>
    </source>
</evidence>
<organism evidence="2">
    <name type="scientific">Rhipicephalus zambeziensis</name>
    <dbReference type="NCBI Taxonomy" id="60191"/>
    <lineage>
        <taxon>Eukaryota</taxon>
        <taxon>Metazoa</taxon>
        <taxon>Ecdysozoa</taxon>
        <taxon>Arthropoda</taxon>
        <taxon>Chelicerata</taxon>
        <taxon>Arachnida</taxon>
        <taxon>Acari</taxon>
        <taxon>Parasitiformes</taxon>
        <taxon>Ixodida</taxon>
        <taxon>Ixodoidea</taxon>
        <taxon>Ixodidae</taxon>
        <taxon>Rhipicephalinae</taxon>
        <taxon>Rhipicephalus</taxon>
        <taxon>Rhipicephalus</taxon>
    </lineage>
</organism>
<sequence>MRLPSSLPSHVPALSSRHPCPRRPYSHCACAFPLSLLSYAPPLSSRHPCPRRPYSHCACASPLSLLSYAPPSRLATPTQAASASEFLG</sequence>